<feature type="domain" description="HTH luxR-type" evidence="3">
    <location>
        <begin position="884"/>
        <end position="949"/>
    </location>
</feature>
<dbReference type="InterPro" id="IPR036388">
    <property type="entry name" value="WH-like_DNA-bd_sf"/>
</dbReference>
<dbReference type="Gene3D" id="1.10.10.10">
    <property type="entry name" value="Winged helix-like DNA-binding domain superfamily/Winged helix DNA-binding domain"/>
    <property type="match status" value="1"/>
</dbReference>
<dbReference type="Pfam" id="PF00196">
    <property type="entry name" value="GerE"/>
    <property type="match status" value="1"/>
</dbReference>
<dbReference type="Proteomes" id="UP000612585">
    <property type="component" value="Unassembled WGS sequence"/>
</dbReference>
<accession>A0A8J3ZI01</accession>
<evidence type="ECO:0000256" key="1">
    <source>
        <dbReference type="ARBA" id="ARBA00022741"/>
    </source>
</evidence>
<sequence length="952" mass="99677">MTTVVLRATDLRLAARHNAGMGPHLVGRRHEFGELARVVAGAATGEGALVVLSGEAGIGKSTTLSWLAETAAAAGMPVLAGRAVADEGAPAFWPWSRVFVAGGGLGLSPDLLEIGSGPPAQARFVAIERAASALLAAVPATGLLVTLDDLQWADEATIQLLRRVGADLSGARLVVAAATRDAARLGTVLGLPAARTLRLPPLTPAEVGDYLRATVTGRVDPDLPGRVHRRSGGNPLFVREIVRTIGGSGDGLPDSLRPLVGARLAGVGAECRALLGACSVIGEEFDVTLLAAATGHEPDEVGGRLAEAVAGGIVADNADAPNRMRFTHALVRQAVYDDLPRADRIRWHRLVADALAGSPVPGHVADVARHRVRAATDASTCRTAVDACRAAVDAALRSLDHADAAHWYRRAIELATGAGLDPAEVADLLLGLAEAEYLDLRVAEALRHCVAGADLATGPDRVGLLVRAALVVRGVGGEEPNRVIADLCSRARAALGDGTADDDAGNAGTHARVLAQHAMALAQLAVTSPELAESALTLSRRAMALADRDGGSTALVDALHAHETLAGGPSSVAERMDMGVRLRQLGPVPERPEAPLWAHLWRIDGALGVGAVAEADREIAGLAALAERLGWPVARWHLLRVRAARAMLAGRFAEAQRLVEDGKALAERCGDPSMQGQYIAYMLDIRRKTGDFGDVGFDVAAAAESEPRPIVLAIAGEYLFASGHTDAARLLFARLVPALPDLPEDVRWPAIVGIAGELAVAFGDADTVSASYRRLLPYAGLYLASSYGYRGAFARVLGVLASARSDHEAAIAHLTAAEEQEQRVGAPAELALAQLAHSHARRSRNGRGDRERATELAERAARAARRLGMTPALTTATALLRELGGADVDVLTAREREITLLVADGLANRVIAERLTVSERTVETHVRNILTKLGLANRTQVAAWTLRAGLRT</sequence>
<dbReference type="CDD" id="cd06170">
    <property type="entry name" value="LuxR_C_like"/>
    <property type="match status" value="1"/>
</dbReference>
<dbReference type="SUPFAM" id="SSF46894">
    <property type="entry name" value="C-terminal effector domain of the bipartite response regulators"/>
    <property type="match status" value="1"/>
</dbReference>
<comment type="caution">
    <text evidence="4">The sequence shown here is derived from an EMBL/GenBank/DDBJ whole genome shotgun (WGS) entry which is preliminary data.</text>
</comment>
<keyword evidence="2" id="KW-0067">ATP-binding</keyword>
<keyword evidence="1" id="KW-0547">Nucleotide-binding</keyword>
<proteinExistence type="predicted"/>
<dbReference type="GO" id="GO:0003677">
    <property type="term" value="F:DNA binding"/>
    <property type="evidence" value="ECO:0007669"/>
    <property type="project" value="InterPro"/>
</dbReference>
<evidence type="ECO:0000256" key="2">
    <source>
        <dbReference type="ARBA" id="ARBA00022840"/>
    </source>
</evidence>
<dbReference type="PROSITE" id="PS50043">
    <property type="entry name" value="HTH_LUXR_2"/>
    <property type="match status" value="1"/>
</dbReference>
<organism evidence="4 5">
    <name type="scientific">Virgisporangium aurantiacum</name>
    <dbReference type="NCBI Taxonomy" id="175570"/>
    <lineage>
        <taxon>Bacteria</taxon>
        <taxon>Bacillati</taxon>
        <taxon>Actinomycetota</taxon>
        <taxon>Actinomycetes</taxon>
        <taxon>Micromonosporales</taxon>
        <taxon>Micromonosporaceae</taxon>
        <taxon>Virgisporangium</taxon>
    </lineage>
</organism>
<dbReference type="Pfam" id="PF13191">
    <property type="entry name" value="AAA_16"/>
    <property type="match status" value="1"/>
</dbReference>
<keyword evidence="5" id="KW-1185">Reference proteome</keyword>
<dbReference type="SMART" id="SM00421">
    <property type="entry name" value="HTH_LUXR"/>
    <property type="match status" value="1"/>
</dbReference>
<reference evidence="4" key="1">
    <citation type="submission" date="2021-01" db="EMBL/GenBank/DDBJ databases">
        <title>Whole genome shotgun sequence of Virgisporangium aurantiacum NBRC 16421.</title>
        <authorList>
            <person name="Komaki H."/>
            <person name="Tamura T."/>
        </authorList>
    </citation>
    <scope>NUCLEOTIDE SEQUENCE</scope>
    <source>
        <strain evidence="4">NBRC 16421</strain>
    </source>
</reference>
<dbReference type="PRINTS" id="PR00038">
    <property type="entry name" value="HTHLUXR"/>
</dbReference>
<dbReference type="InterPro" id="IPR027417">
    <property type="entry name" value="P-loop_NTPase"/>
</dbReference>
<dbReference type="GO" id="GO:0005524">
    <property type="term" value="F:ATP binding"/>
    <property type="evidence" value="ECO:0007669"/>
    <property type="project" value="UniProtKB-KW"/>
</dbReference>
<gene>
    <name evidence="4" type="ORF">Vau01_116870</name>
</gene>
<dbReference type="PROSITE" id="PS00622">
    <property type="entry name" value="HTH_LUXR_1"/>
    <property type="match status" value="1"/>
</dbReference>
<dbReference type="InterPro" id="IPR000792">
    <property type="entry name" value="Tscrpt_reg_LuxR_C"/>
</dbReference>
<dbReference type="EMBL" id="BOPG01000110">
    <property type="protein sequence ID" value="GIJ64171.1"/>
    <property type="molecule type" value="Genomic_DNA"/>
</dbReference>
<dbReference type="SUPFAM" id="SSF52540">
    <property type="entry name" value="P-loop containing nucleoside triphosphate hydrolases"/>
    <property type="match status" value="1"/>
</dbReference>
<dbReference type="InterPro" id="IPR041664">
    <property type="entry name" value="AAA_16"/>
</dbReference>
<dbReference type="InterPro" id="IPR016032">
    <property type="entry name" value="Sig_transdc_resp-reg_C-effctor"/>
</dbReference>
<evidence type="ECO:0000313" key="4">
    <source>
        <dbReference type="EMBL" id="GIJ64171.1"/>
    </source>
</evidence>
<protein>
    <recommendedName>
        <fullName evidence="3">HTH luxR-type domain-containing protein</fullName>
    </recommendedName>
</protein>
<dbReference type="PANTHER" id="PTHR16305">
    <property type="entry name" value="TESTICULAR SOLUBLE ADENYLYL CYCLASE"/>
    <property type="match status" value="1"/>
</dbReference>
<dbReference type="GO" id="GO:0006355">
    <property type="term" value="P:regulation of DNA-templated transcription"/>
    <property type="evidence" value="ECO:0007669"/>
    <property type="project" value="InterPro"/>
</dbReference>
<dbReference type="GO" id="GO:0005737">
    <property type="term" value="C:cytoplasm"/>
    <property type="evidence" value="ECO:0007669"/>
    <property type="project" value="TreeGrafter"/>
</dbReference>
<dbReference type="GO" id="GO:0004016">
    <property type="term" value="F:adenylate cyclase activity"/>
    <property type="evidence" value="ECO:0007669"/>
    <property type="project" value="TreeGrafter"/>
</dbReference>
<evidence type="ECO:0000259" key="3">
    <source>
        <dbReference type="PROSITE" id="PS50043"/>
    </source>
</evidence>
<dbReference type="PANTHER" id="PTHR16305:SF35">
    <property type="entry name" value="TRANSCRIPTIONAL ACTIVATOR DOMAIN"/>
    <property type="match status" value="1"/>
</dbReference>
<dbReference type="AlphaFoldDB" id="A0A8J3ZI01"/>
<evidence type="ECO:0000313" key="5">
    <source>
        <dbReference type="Proteomes" id="UP000612585"/>
    </source>
</evidence>
<name>A0A8J3ZI01_9ACTN</name>